<feature type="site" description="Enhances dephosphorylation of CheY-P" evidence="2">
    <location>
        <position position="160"/>
    </location>
</feature>
<dbReference type="GO" id="GO:0004721">
    <property type="term" value="F:phosphoprotein phosphatase activity"/>
    <property type="evidence" value="ECO:0007669"/>
    <property type="project" value="UniProtKB-KW"/>
</dbReference>
<keyword evidence="1" id="KW-0145">Chemotaxis</keyword>
<keyword evidence="1" id="KW-0963">Cytoplasm</keyword>
<evidence type="ECO:0000256" key="1">
    <source>
        <dbReference type="PIRNR" id="PIRNR002884"/>
    </source>
</evidence>
<comment type="function">
    <text evidence="1">Plays an important role in bacterial chemotaxis signal transduction pathway by accelerating the dephosphorylation of phosphorylated CheY (CheY-P).</text>
</comment>
<dbReference type="EC" id="3.1.3.-" evidence="1"/>
<accession>M4NK60</accession>
<dbReference type="Proteomes" id="UP000011859">
    <property type="component" value="Chromosome"/>
</dbReference>
<keyword evidence="1" id="KW-0904">Protein phosphatase</keyword>
<dbReference type="HOGENOM" id="CLU_080718_0_0_6"/>
<dbReference type="GO" id="GO:0005737">
    <property type="term" value="C:cytoplasm"/>
    <property type="evidence" value="ECO:0007669"/>
    <property type="project" value="UniProtKB-SubCell"/>
</dbReference>
<evidence type="ECO:0000313" key="4">
    <source>
        <dbReference type="Proteomes" id="UP000011859"/>
    </source>
</evidence>
<gene>
    <name evidence="3" type="ORF">R2APBS1_2978</name>
</gene>
<comment type="similarity">
    <text evidence="1">Belongs to the CheZ family.</text>
</comment>
<dbReference type="GO" id="GO:0097588">
    <property type="term" value="P:archaeal or bacterial-type flagellum-dependent cell motility"/>
    <property type="evidence" value="ECO:0007669"/>
    <property type="project" value="UniProtKB-KW"/>
</dbReference>
<dbReference type="KEGG" id="rhd:R2APBS1_2978"/>
<dbReference type="STRING" id="666685.R2APBS1_2978"/>
<dbReference type="EMBL" id="CP003470">
    <property type="protein sequence ID" value="AGG90053.1"/>
    <property type="molecule type" value="Genomic_DNA"/>
</dbReference>
<dbReference type="OrthoDB" id="9773007at2"/>
<dbReference type="PATRIC" id="fig|666685.9.peg.12"/>
<protein>
    <recommendedName>
        <fullName evidence="1">Protein phosphatase CheZ</fullName>
        <ecNumber evidence="1">3.1.3.-</ecNumber>
    </recommendedName>
    <alternativeName>
        <fullName evidence="1">Chemotaxis protein CheZ</fullName>
    </alternativeName>
</protein>
<name>I4WYY3_9GAMM</name>
<dbReference type="Pfam" id="PF04344">
    <property type="entry name" value="CheZ"/>
    <property type="match status" value="1"/>
</dbReference>
<dbReference type="AlphaFoldDB" id="I4WYY3"/>
<dbReference type="PIRSF" id="PIRSF002884">
    <property type="entry name" value="CheZ"/>
    <property type="match status" value="1"/>
</dbReference>
<dbReference type="SUPFAM" id="SSF75708">
    <property type="entry name" value="Chemotaxis phosphatase CheZ"/>
    <property type="match status" value="1"/>
</dbReference>
<dbReference type="GO" id="GO:0006935">
    <property type="term" value="P:chemotaxis"/>
    <property type="evidence" value="ECO:0007669"/>
    <property type="project" value="UniProtKB-KW"/>
</dbReference>
<organism evidence="3 4">
    <name type="scientific">Rhodanobacter denitrificans</name>
    <dbReference type="NCBI Taxonomy" id="666685"/>
    <lineage>
        <taxon>Bacteria</taxon>
        <taxon>Pseudomonadati</taxon>
        <taxon>Pseudomonadota</taxon>
        <taxon>Gammaproteobacteria</taxon>
        <taxon>Lysobacterales</taxon>
        <taxon>Rhodanobacteraceae</taxon>
        <taxon>Rhodanobacter</taxon>
    </lineage>
</organism>
<keyword evidence="1" id="KW-0378">Hydrolase</keyword>
<keyword evidence="1" id="KW-0283">Flagellar rotation</keyword>
<accession>I4WYY3</accession>
<reference evidence="3 4" key="1">
    <citation type="submission" date="2012-04" db="EMBL/GenBank/DDBJ databases">
        <title>Complete genome of Rhodanobacter sp. 2APBS1.</title>
        <authorList>
            <consortium name="US DOE Joint Genome Institute"/>
            <person name="Huntemann M."/>
            <person name="Wei C.-L."/>
            <person name="Han J."/>
            <person name="Detter J.C."/>
            <person name="Han C."/>
            <person name="Tapia R."/>
            <person name="Munk A.C.C."/>
            <person name="Chen A."/>
            <person name="Krypides N."/>
            <person name="Mavromatis K."/>
            <person name="Markowitz V."/>
            <person name="Szeto E."/>
            <person name="Ivanova N."/>
            <person name="Mikhailova N."/>
            <person name="Ovchinnikova G."/>
            <person name="Pagani I."/>
            <person name="Pati A."/>
            <person name="Goodwin L."/>
            <person name="Peters L."/>
            <person name="Pitluck S."/>
            <person name="Woyke T."/>
            <person name="Prakash O."/>
            <person name="Elkins J."/>
            <person name="Brown S."/>
            <person name="Palumbo A."/>
            <person name="Hemme C."/>
            <person name="Zhou J."/>
            <person name="Watson D."/>
            <person name="Jardine P."/>
            <person name="Kostka J."/>
            <person name="Green S."/>
        </authorList>
    </citation>
    <scope>NUCLEOTIDE SEQUENCE [LARGE SCALE GENOMIC DNA]</scope>
    <source>
        <strain evidence="3 4">2APBS1</strain>
    </source>
</reference>
<dbReference type="GO" id="GO:0009288">
    <property type="term" value="C:bacterial-type flagellum"/>
    <property type="evidence" value="ECO:0007669"/>
    <property type="project" value="InterPro"/>
</dbReference>
<dbReference type="GO" id="GO:0050920">
    <property type="term" value="P:regulation of chemotaxis"/>
    <property type="evidence" value="ECO:0007669"/>
    <property type="project" value="InterPro"/>
</dbReference>
<sequence length="213" mass="23033">MNVSSPLAIDETLPPELRDLLNSPDGQAFEQALDVMVRQREQRLFRALGQLARDLHDAVRRLGGELTQEGVPGIVADARQHLQDALEMSAQAAHRSLDFAERMRPQAESLTRNAGQVLEWTNGNDAAAVLAREAVAFAGSCRDGLADMVLAQSWQDLTGQRIKKVASFIGTVESSLLELVRLTGALAGSEAPAKAAKVSSQEDADRLLSEFGF</sequence>
<evidence type="ECO:0000256" key="2">
    <source>
        <dbReference type="PIRSR" id="PIRSR002884-1"/>
    </source>
</evidence>
<dbReference type="eggNOG" id="COG3143">
    <property type="taxonomic scope" value="Bacteria"/>
</dbReference>
<dbReference type="RefSeq" id="WP_007506953.1">
    <property type="nucleotide sequence ID" value="NC_020541.1"/>
</dbReference>
<dbReference type="Gene3D" id="1.10.287.500">
    <property type="entry name" value="Helix hairpin bin"/>
    <property type="match status" value="1"/>
</dbReference>
<proteinExistence type="inferred from homology"/>
<keyword evidence="4" id="KW-1185">Reference proteome</keyword>
<evidence type="ECO:0000313" key="3">
    <source>
        <dbReference type="EMBL" id="AGG90053.1"/>
    </source>
</evidence>
<dbReference type="InterPro" id="IPR007439">
    <property type="entry name" value="Chemotax_Pase_CheZ"/>
</dbReference>
<comment type="subunit">
    <text evidence="1">Homodimer.</text>
</comment>
<comment type="subcellular location">
    <subcellularLocation>
        <location evidence="1">Cytoplasm</location>
    </subcellularLocation>
</comment>